<evidence type="ECO:0000256" key="6">
    <source>
        <dbReference type="ARBA" id="ARBA00023027"/>
    </source>
</evidence>
<dbReference type="Pfam" id="PF00881">
    <property type="entry name" value="Nitroreductase"/>
    <property type="match status" value="1"/>
</dbReference>
<accession>A5WDY9</accession>
<keyword evidence="5 7" id="KW-0560">Oxidoreductase</keyword>
<evidence type="ECO:0000256" key="2">
    <source>
        <dbReference type="ARBA" id="ARBA00022630"/>
    </source>
</evidence>
<evidence type="ECO:0000259" key="9">
    <source>
        <dbReference type="Pfam" id="PF00881"/>
    </source>
</evidence>
<dbReference type="InterPro" id="IPR029479">
    <property type="entry name" value="Nitroreductase"/>
</dbReference>
<dbReference type="InterPro" id="IPR026021">
    <property type="entry name" value="YdjA-like"/>
</dbReference>
<dbReference type="EMBL" id="CP000713">
    <property type="protein sequence ID" value="ABQ93880.1"/>
    <property type="molecule type" value="Genomic_DNA"/>
</dbReference>
<dbReference type="EC" id="1.-.-.-" evidence="7"/>
<comment type="similarity">
    <text evidence="1 7">Belongs to the nitroreductase family.</text>
</comment>
<name>A5WDY9_PSYWF</name>
<dbReference type="CDD" id="cd02135">
    <property type="entry name" value="YdjA-like"/>
    <property type="match status" value="1"/>
</dbReference>
<feature type="domain" description="Nitroreductase" evidence="9">
    <location>
        <begin position="51"/>
        <end position="211"/>
    </location>
</feature>
<dbReference type="PIRSF" id="PIRSF000232">
    <property type="entry name" value="YdjA"/>
    <property type="match status" value="1"/>
</dbReference>
<dbReference type="InterPro" id="IPR000415">
    <property type="entry name" value="Nitroreductase-like"/>
</dbReference>
<evidence type="ECO:0000256" key="4">
    <source>
        <dbReference type="ARBA" id="ARBA00022857"/>
    </source>
</evidence>
<evidence type="ECO:0000313" key="10">
    <source>
        <dbReference type="EMBL" id="ABQ93880.1"/>
    </source>
</evidence>
<dbReference type="AlphaFoldDB" id="A5WDY9"/>
<reference evidence="10" key="1">
    <citation type="submission" date="2007-05" db="EMBL/GenBank/DDBJ databases">
        <title>Complete sequence of chromosome of Psychrobacter sp. PRwf-1.</title>
        <authorList>
            <consortium name="US DOE Joint Genome Institute"/>
            <person name="Copeland A."/>
            <person name="Lucas S."/>
            <person name="Lapidus A."/>
            <person name="Barry K."/>
            <person name="Detter J.C."/>
            <person name="Glavina del Rio T."/>
            <person name="Hammon N."/>
            <person name="Israni S."/>
            <person name="Dalin E."/>
            <person name="Tice H."/>
            <person name="Pitluck S."/>
            <person name="Chain P."/>
            <person name="Malfatti S."/>
            <person name="Shin M."/>
            <person name="Vergez L."/>
            <person name="Schmutz J."/>
            <person name="Larimer F."/>
            <person name="Land M."/>
            <person name="Hauser L."/>
            <person name="Kyrpides N."/>
            <person name="Kim E."/>
            <person name="Tiedje J."/>
            <person name="Richardson P."/>
        </authorList>
    </citation>
    <scope>NUCLEOTIDE SEQUENCE [LARGE SCALE GENOMIC DNA]</scope>
    <source>
        <strain evidence="10">PRwf-1</strain>
    </source>
</reference>
<dbReference type="HOGENOM" id="CLU_070764_5_0_6"/>
<evidence type="ECO:0000256" key="1">
    <source>
        <dbReference type="ARBA" id="ARBA00007118"/>
    </source>
</evidence>
<protein>
    <recommendedName>
        <fullName evidence="7">Putative NAD(P)H nitroreductase</fullName>
        <ecNumber evidence="7">1.-.-.-</ecNumber>
    </recommendedName>
</protein>
<feature type="binding site" description="in other chain" evidence="8">
    <location>
        <begin position="54"/>
        <end position="56"/>
    </location>
    <ligand>
        <name>FMN</name>
        <dbReference type="ChEBI" id="CHEBI:58210"/>
        <note>ligand shared between dimeric partners</note>
    </ligand>
</feature>
<dbReference type="SUPFAM" id="SSF55469">
    <property type="entry name" value="FMN-dependent nitroreductase-like"/>
    <property type="match status" value="1"/>
</dbReference>
<feature type="binding site" evidence="8">
    <location>
        <position position="83"/>
    </location>
    <ligand>
        <name>FMN</name>
        <dbReference type="ChEBI" id="CHEBI:58210"/>
        <note>ligand shared between dimeric partners</note>
    </ligand>
</feature>
<dbReference type="KEGG" id="prw:PsycPRwf_0930"/>
<evidence type="ECO:0000256" key="5">
    <source>
        <dbReference type="ARBA" id="ARBA00023002"/>
    </source>
</evidence>
<keyword evidence="2 7" id="KW-0285">Flavoprotein</keyword>
<feature type="binding site" description="in other chain" evidence="8">
    <location>
        <begin position="181"/>
        <end position="183"/>
    </location>
    <ligand>
        <name>FMN</name>
        <dbReference type="ChEBI" id="CHEBI:58210"/>
        <note>ligand shared between dimeric partners</note>
    </ligand>
</feature>
<dbReference type="Gene3D" id="3.40.109.10">
    <property type="entry name" value="NADH Oxidase"/>
    <property type="match status" value="1"/>
</dbReference>
<evidence type="ECO:0000256" key="8">
    <source>
        <dbReference type="PIRSR" id="PIRSR000232-1"/>
    </source>
</evidence>
<keyword evidence="4 7" id="KW-0521">NADP</keyword>
<dbReference type="PANTHER" id="PTHR43821">
    <property type="entry name" value="NAD(P)H NITROREDUCTASE YDJA-RELATED"/>
    <property type="match status" value="1"/>
</dbReference>
<sequence>MPIYKGIGYKKSEDIMMNNTLQDEFETSDQRADATQIQSAKVSDEQVINWIKSRRSIGNLSIPAPTKRQLEAAIECAMSAPDHKKLQPWRFTVTQGQARHELGRALLAAAQAKALREGSELDERSAEKTLKMPLRAPVIITVVTRMRYHEKVPAFEQLLSSGAAVQNLILALQAQGFSTVWRTGPLANEPAVKSYFNVGAEDYITAFVYVGSSHCAMPARGDIDTQGFVTYQNGL</sequence>
<keyword evidence="3 7" id="KW-0288">FMN</keyword>
<dbReference type="eggNOG" id="COG0778">
    <property type="taxonomic scope" value="Bacteria"/>
</dbReference>
<dbReference type="InterPro" id="IPR052530">
    <property type="entry name" value="NAD(P)H_nitroreductase"/>
</dbReference>
<dbReference type="STRING" id="349106.PsycPRwf_0930"/>
<evidence type="ECO:0000256" key="3">
    <source>
        <dbReference type="ARBA" id="ARBA00022643"/>
    </source>
</evidence>
<dbReference type="GO" id="GO:0016491">
    <property type="term" value="F:oxidoreductase activity"/>
    <property type="evidence" value="ECO:0007669"/>
    <property type="project" value="UniProtKB-UniRule"/>
</dbReference>
<comment type="cofactor">
    <cofactor evidence="8">
        <name>FMN</name>
        <dbReference type="ChEBI" id="CHEBI:58210"/>
    </cofactor>
    <text evidence="8">Binds 1 FMN per subunit.</text>
</comment>
<keyword evidence="6 7" id="KW-0520">NAD</keyword>
<dbReference type="PANTHER" id="PTHR43821:SF1">
    <property type="entry name" value="NAD(P)H NITROREDUCTASE YDJA-RELATED"/>
    <property type="match status" value="1"/>
</dbReference>
<organism evidence="10">
    <name type="scientific">Psychrobacter sp. (strain PRwf-1)</name>
    <dbReference type="NCBI Taxonomy" id="349106"/>
    <lineage>
        <taxon>Bacteria</taxon>
        <taxon>Pseudomonadati</taxon>
        <taxon>Pseudomonadota</taxon>
        <taxon>Gammaproteobacteria</taxon>
        <taxon>Moraxellales</taxon>
        <taxon>Moraxellaceae</taxon>
        <taxon>Psychrobacter</taxon>
    </lineage>
</organism>
<proteinExistence type="inferred from homology"/>
<evidence type="ECO:0000256" key="7">
    <source>
        <dbReference type="PIRNR" id="PIRNR000232"/>
    </source>
</evidence>
<gene>
    <name evidence="10" type="ordered locus">PsycPRwf_0930</name>
</gene>